<dbReference type="AlphaFoldDB" id="A0A917HIG7"/>
<dbReference type="GO" id="GO:0016747">
    <property type="term" value="F:acyltransferase activity, transferring groups other than amino-acyl groups"/>
    <property type="evidence" value="ECO:0007669"/>
    <property type="project" value="InterPro"/>
</dbReference>
<dbReference type="EMBL" id="BMFR01000010">
    <property type="protein sequence ID" value="GGG79152.1"/>
    <property type="molecule type" value="Genomic_DNA"/>
</dbReference>
<evidence type="ECO:0000259" key="1">
    <source>
        <dbReference type="PROSITE" id="PS51186"/>
    </source>
</evidence>
<dbReference type="InterPro" id="IPR000182">
    <property type="entry name" value="GNAT_dom"/>
</dbReference>
<protein>
    <submittedName>
        <fullName evidence="2">N-acetyltransferase</fullName>
    </submittedName>
</protein>
<dbReference type="RefSeq" id="WP_188455762.1">
    <property type="nucleotide sequence ID" value="NZ_BMFR01000010.1"/>
</dbReference>
<dbReference type="Proteomes" id="UP000622860">
    <property type="component" value="Unassembled WGS sequence"/>
</dbReference>
<dbReference type="CDD" id="cd04301">
    <property type="entry name" value="NAT_SF"/>
    <property type="match status" value="1"/>
</dbReference>
<sequence length="247" mass="28067">MFATRGAKILDGTPNYVVIEKIGQVSSVKHFEGILGEVKEYVKEKGIRSVSIVLNEKEVLQTELTGVLEAFGYRMQEIQHLYERNLSSLNMNKQIESIEIKSLEQTKADVFKKVWMEARSGSLNAHNPHSALSIEKEFEGMKSELGPNYIKSCLTAFYGKVPIGVTMPHIEPGTIHEGRLFYFGILPAYRNSGWGEVLHKRSLQMLKNIGATHYIGATGHKNIPMQRIFQVNGCQLFERKYTYRLKD</sequence>
<name>A0A917HIG7_9BACI</name>
<proteinExistence type="predicted"/>
<reference evidence="2" key="1">
    <citation type="journal article" date="2014" name="Int. J. Syst. Evol. Microbiol.">
        <title>Complete genome sequence of Corynebacterium casei LMG S-19264T (=DSM 44701T), isolated from a smear-ripened cheese.</title>
        <authorList>
            <consortium name="US DOE Joint Genome Institute (JGI-PGF)"/>
            <person name="Walter F."/>
            <person name="Albersmeier A."/>
            <person name="Kalinowski J."/>
            <person name="Ruckert C."/>
        </authorList>
    </citation>
    <scope>NUCLEOTIDE SEQUENCE</scope>
    <source>
        <strain evidence="2">CGMCC 1.12754</strain>
    </source>
</reference>
<evidence type="ECO:0000313" key="3">
    <source>
        <dbReference type="Proteomes" id="UP000622860"/>
    </source>
</evidence>
<reference evidence="2" key="2">
    <citation type="submission" date="2020-09" db="EMBL/GenBank/DDBJ databases">
        <authorList>
            <person name="Sun Q."/>
            <person name="Zhou Y."/>
        </authorList>
    </citation>
    <scope>NUCLEOTIDE SEQUENCE</scope>
    <source>
        <strain evidence="2">CGMCC 1.12754</strain>
    </source>
</reference>
<gene>
    <name evidence="2" type="ORF">GCM10011398_25590</name>
</gene>
<dbReference type="SUPFAM" id="SSF55729">
    <property type="entry name" value="Acyl-CoA N-acyltransferases (Nat)"/>
    <property type="match status" value="1"/>
</dbReference>
<dbReference type="Gene3D" id="3.40.630.30">
    <property type="match status" value="1"/>
</dbReference>
<evidence type="ECO:0000313" key="2">
    <source>
        <dbReference type="EMBL" id="GGG79152.1"/>
    </source>
</evidence>
<dbReference type="InterPro" id="IPR016181">
    <property type="entry name" value="Acyl_CoA_acyltransferase"/>
</dbReference>
<keyword evidence="3" id="KW-1185">Reference proteome</keyword>
<accession>A0A917HIG7</accession>
<feature type="domain" description="N-acetyltransferase" evidence="1">
    <location>
        <begin position="98"/>
        <end position="247"/>
    </location>
</feature>
<comment type="caution">
    <text evidence="2">The sequence shown here is derived from an EMBL/GenBank/DDBJ whole genome shotgun (WGS) entry which is preliminary data.</text>
</comment>
<organism evidence="2 3">
    <name type="scientific">Virgibacillus oceani</name>
    <dbReference type="NCBI Taxonomy" id="1479511"/>
    <lineage>
        <taxon>Bacteria</taxon>
        <taxon>Bacillati</taxon>
        <taxon>Bacillota</taxon>
        <taxon>Bacilli</taxon>
        <taxon>Bacillales</taxon>
        <taxon>Bacillaceae</taxon>
        <taxon>Virgibacillus</taxon>
    </lineage>
</organism>
<dbReference type="PROSITE" id="PS51186">
    <property type="entry name" value="GNAT"/>
    <property type="match status" value="1"/>
</dbReference>
<dbReference type="Pfam" id="PF00583">
    <property type="entry name" value="Acetyltransf_1"/>
    <property type="match status" value="1"/>
</dbReference>